<dbReference type="PANTHER" id="PTHR30266:SF2">
    <property type="entry name" value="LARGE-CONDUCTANCE MECHANOSENSITIVE CHANNEL"/>
    <property type="match status" value="1"/>
</dbReference>
<name>A0A1H1DJE8_9BACI</name>
<keyword evidence="5 10" id="KW-0812">Transmembrane</keyword>
<dbReference type="Proteomes" id="UP000199444">
    <property type="component" value="Unassembled WGS sequence"/>
</dbReference>
<keyword evidence="8 10" id="KW-0472">Membrane</keyword>
<dbReference type="InterPro" id="IPR019823">
    <property type="entry name" value="Mechanosensitive_channel_CS"/>
</dbReference>
<dbReference type="PRINTS" id="PR01264">
    <property type="entry name" value="MECHCHANNEL"/>
</dbReference>
<comment type="subcellular location">
    <subcellularLocation>
        <location evidence="1 10">Cell membrane</location>
        <topology evidence="1 10">Multi-pass membrane protein</topology>
    </subcellularLocation>
</comment>
<accession>A0A1H1DJE8</accession>
<evidence type="ECO:0000256" key="6">
    <source>
        <dbReference type="ARBA" id="ARBA00022989"/>
    </source>
</evidence>
<dbReference type="PANTHER" id="PTHR30266">
    <property type="entry name" value="MECHANOSENSITIVE CHANNEL MSCL"/>
    <property type="match status" value="1"/>
</dbReference>
<dbReference type="GO" id="GO:0005886">
    <property type="term" value="C:plasma membrane"/>
    <property type="evidence" value="ECO:0007669"/>
    <property type="project" value="UniProtKB-SubCell"/>
</dbReference>
<comment type="subunit">
    <text evidence="10">Homopentamer.</text>
</comment>
<comment type="similarity">
    <text evidence="2 10">Belongs to the MscL family.</text>
</comment>
<feature type="transmembrane region" description="Helical" evidence="10">
    <location>
        <begin position="12"/>
        <end position="31"/>
    </location>
</feature>
<keyword evidence="6 10" id="KW-1133">Transmembrane helix</keyword>
<dbReference type="RefSeq" id="WP_092493274.1">
    <property type="nucleotide sequence ID" value="NZ_FNKD01000003.1"/>
</dbReference>
<feature type="region of interest" description="Disordered" evidence="11">
    <location>
        <begin position="130"/>
        <end position="149"/>
    </location>
</feature>
<dbReference type="InterPro" id="IPR001185">
    <property type="entry name" value="MS_channel"/>
</dbReference>
<dbReference type="SUPFAM" id="SSF81330">
    <property type="entry name" value="Gated mechanosensitive channel"/>
    <property type="match status" value="1"/>
</dbReference>
<dbReference type="PROSITE" id="PS01327">
    <property type="entry name" value="MSCL"/>
    <property type="match status" value="1"/>
</dbReference>
<evidence type="ECO:0000256" key="7">
    <source>
        <dbReference type="ARBA" id="ARBA00023065"/>
    </source>
</evidence>
<dbReference type="GO" id="GO:0008381">
    <property type="term" value="F:mechanosensitive monoatomic ion channel activity"/>
    <property type="evidence" value="ECO:0007669"/>
    <property type="project" value="UniProtKB-UniRule"/>
</dbReference>
<dbReference type="InterPro" id="IPR036019">
    <property type="entry name" value="MscL_channel"/>
</dbReference>
<dbReference type="AlphaFoldDB" id="A0A1H1DJE8"/>
<dbReference type="InterPro" id="IPR037673">
    <property type="entry name" value="MSC/AndL"/>
</dbReference>
<evidence type="ECO:0000256" key="5">
    <source>
        <dbReference type="ARBA" id="ARBA00022692"/>
    </source>
</evidence>
<dbReference type="HAMAP" id="MF_00115">
    <property type="entry name" value="MscL"/>
    <property type="match status" value="1"/>
</dbReference>
<evidence type="ECO:0000313" key="13">
    <source>
        <dbReference type="Proteomes" id="UP000199444"/>
    </source>
</evidence>
<gene>
    <name evidence="10" type="primary">mscL</name>
    <name evidence="12" type="ORF">SAMN05216231_2448</name>
</gene>
<evidence type="ECO:0000256" key="3">
    <source>
        <dbReference type="ARBA" id="ARBA00022448"/>
    </source>
</evidence>
<keyword evidence="13" id="KW-1185">Reference proteome</keyword>
<reference evidence="12 13" key="1">
    <citation type="submission" date="2016-10" db="EMBL/GenBank/DDBJ databases">
        <authorList>
            <person name="de Groot N.N."/>
        </authorList>
    </citation>
    <scope>NUCLEOTIDE SEQUENCE [LARGE SCALE GENOMIC DNA]</scope>
    <source>
        <strain evidence="12 13">CGMCC 1.10449</strain>
    </source>
</reference>
<comment type="function">
    <text evidence="10">Channel that opens in response to stretch forces in the membrane lipid bilayer. May participate in the regulation of osmotic pressure changes within the cell.</text>
</comment>
<dbReference type="Gene3D" id="1.10.1200.120">
    <property type="entry name" value="Large-conductance mechanosensitive channel, MscL, domain 1"/>
    <property type="match status" value="1"/>
</dbReference>
<sequence length="149" mass="16784">MWSDFKTFALKGNVLDLAVAVIIGTAFGKIVTSLVENIMMPLAGILVSGVDFTNLKYTVRKADVLYGEFIQSVFDFIVIAVSIFILIRILAKFKGEKESEKESKPDEKAELLKEIRDLLKKEDKLMPKQKKKININISSQSKKSKNNKT</sequence>
<feature type="transmembrane region" description="Helical" evidence="10">
    <location>
        <begin position="69"/>
        <end position="91"/>
    </location>
</feature>
<keyword evidence="4 10" id="KW-1003">Cell membrane</keyword>
<proteinExistence type="inferred from homology"/>
<evidence type="ECO:0000256" key="8">
    <source>
        <dbReference type="ARBA" id="ARBA00023136"/>
    </source>
</evidence>
<evidence type="ECO:0000256" key="11">
    <source>
        <dbReference type="SAM" id="MobiDB-lite"/>
    </source>
</evidence>
<evidence type="ECO:0000313" key="12">
    <source>
        <dbReference type="EMBL" id="SDQ76681.1"/>
    </source>
</evidence>
<evidence type="ECO:0000256" key="4">
    <source>
        <dbReference type="ARBA" id="ARBA00022475"/>
    </source>
</evidence>
<dbReference type="NCBIfam" id="TIGR00220">
    <property type="entry name" value="mscL"/>
    <property type="match status" value="1"/>
</dbReference>
<evidence type="ECO:0000256" key="10">
    <source>
        <dbReference type="HAMAP-Rule" id="MF_00115"/>
    </source>
</evidence>
<keyword evidence="3 10" id="KW-0813">Transport</keyword>
<dbReference type="STRING" id="553311.SAMN05216231_2448"/>
<keyword evidence="7 10" id="KW-0406">Ion transport</keyword>
<evidence type="ECO:0000256" key="2">
    <source>
        <dbReference type="ARBA" id="ARBA00007254"/>
    </source>
</evidence>
<protein>
    <recommendedName>
        <fullName evidence="10">Large-conductance mechanosensitive channel</fullName>
    </recommendedName>
</protein>
<dbReference type="NCBIfam" id="NF001843">
    <property type="entry name" value="PRK00567.1-4"/>
    <property type="match status" value="1"/>
</dbReference>
<organism evidence="12 13">
    <name type="scientific">Virgibacillus salinus</name>
    <dbReference type="NCBI Taxonomy" id="553311"/>
    <lineage>
        <taxon>Bacteria</taxon>
        <taxon>Bacillati</taxon>
        <taxon>Bacillota</taxon>
        <taxon>Bacilli</taxon>
        <taxon>Bacillales</taxon>
        <taxon>Bacillaceae</taxon>
        <taxon>Virgibacillus</taxon>
    </lineage>
</organism>
<evidence type="ECO:0000256" key="1">
    <source>
        <dbReference type="ARBA" id="ARBA00004651"/>
    </source>
</evidence>
<dbReference type="EMBL" id="FNKD01000003">
    <property type="protein sequence ID" value="SDQ76681.1"/>
    <property type="molecule type" value="Genomic_DNA"/>
</dbReference>
<evidence type="ECO:0000256" key="9">
    <source>
        <dbReference type="ARBA" id="ARBA00023303"/>
    </source>
</evidence>
<dbReference type="Pfam" id="PF01741">
    <property type="entry name" value="MscL"/>
    <property type="match status" value="1"/>
</dbReference>
<keyword evidence="9 10" id="KW-0407">Ion channel</keyword>